<dbReference type="AlphaFoldDB" id="A0A5K7X8J9"/>
<evidence type="ECO:0000313" key="3">
    <source>
        <dbReference type="Proteomes" id="UP000326837"/>
    </source>
</evidence>
<dbReference type="Proteomes" id="UP000326837">
    <property type="component" value="Chromosome"/>
</dbReference>
<organism evidence="2 3">
    <name type="scientific">Lacipirellula parvula</name>
    <dbReference type="NCBI Taxonomy" id="2650471"/>
    <lineage>
        <taxon>Bacteria</taxon>
        <taxon>Pseudomonadati</taxon>
        <taxon>Planctomycetota</taxon>
        <taxon>Planctomycetia</taxon>
        <taxon>Pirellulales</taxon>
        <taxon>Lacipirellulaceae</taxon>
        <taxon>Lacipirellula</taxon>
    </lineage>
</organism>
<evidence type="ECO:0000313" key="2">
    <source>
        <dbReference type="EMBL" id="BBO30763.1"/>
    </source>
</evidence>
<accession>A0A5K7X8J9</accession>
<evidence type="ECO:0000259" key="1">
    <source>
        <dbReference type="Pfam" id="PF20279"/>
    </source>
</evidence>
<dbReference type="EMBL" id="AP021861">
    <property type="protein sequence ID" value="BBO30763.1"/>
    <property type="molecule type" value="Genomic_DNA"/>
</dbReference>
<keyword evidence="3" id="KW-1185">Reference proteome</keyword>
<dbReference type="KEGG" id="lpav:PLANPX_0375"/>
<proteinExistence type="predicted"/>
<dbReference type="Pfam" id="PF20279">
    <property type="entry name" value="CTD12"/>
    <property type="match status" value="1"/>
</dbReference>
<dbReference type="InterPro" id="IPR046917">
    <property type="entry name" value="ABC-3C_CTD12"/>
</dbReference>
<sequence length="104" mass="12364">MTPAYAEAQRRNYLKDTAQIDAFLAAPENHEILKLYQATVDEIELKIIAHRQEYQTFDRVMNRLADLLFMRDPVLRKHKKLTRMMLFYMYWNCDIGKVQHASAS</sequence>
<name>A0A5K7X8J9_9BACT</name>
<reference evidence="3" key="1">
    <citation type="submission" date="2019-10" db="EMBL/GenBank/DDBJ databases">
        <title>Lacipirellula parvula gen. nov., sp. nov., representing a lineage of planctomycetes widespread in freshwater anoxic habitats, and description of the family Lacipirellulaceae.</title>
        <authorList>
            <person name="Dedysh S.N."/>
            <person name="Kulichevskaya I.S."/>
            <person name="Beletsky A.V."/>
            <person name="Rakitin A.L."/>
            <person name="Mardanov A.V."/>
            <person name="Ivanova A.A."/>
            <person name="Saltykova V.X."/>
            <person name="Rijpstra W.I.C."/>
            <person name="Sinninghe Damste J.S."/>
            <person name="Ravin N.V."/>
        </authorList>
    </citation>
    <scope>NUCLEOTIDE SEQUENCE [LARGE SCALE GENOMIC DNA]</scope>
    <source>
        <strain evidence="3">PX69</strain>
    </source>
</reference>
<dbReference type="RefSeq" id="WP_198421832.1">
    <property type="nucleotide sequence ID" value="NZ_AP021861.1"/>
</dbReference>
<feature type="domain" description="ABC-three component systems C-terminal" evidence="1">
    <location>
        <begin position="1"/>
        <end position="96"/>
    </location>
</feature>
<protein>
    <recommendedName>
        <fullName evidence="1">ABC-three component systems C-terminal domain-containing protein</fullName>
    </recommendedName>
</protein>
<gene>
    <name evidence="2" type="ORF">PLANPX_0375</name>
</gene>